<dbReference type="Proteomes" id="UP001208649">
    <property type="component" value="Unassembled WGS sequence"/>
</dbReference>
<keyword evidence="2" id="KW-1185">Reference proteome</keyword>
<protein>
    <recommendedName>
        <fullName evidence="3">Lipoprotein</fullName>
    </recommendedName>
</protein>
<comment type="caution">
    <text evidence="1">The sequence shown here is derived from an EMBL/GenBank/DDBJ whole genome shotgun (WGS) entry which is preliminary data.</text>
</comment>
<gene>
    <name evidence="1" type="ORF">NZ698_13795</name>
</gene>
<evidence type="ECO:0008006" key="3">
    <source>
        <dbReference type="Google" id="ProtNLM"/>
    </source>
</evidence>
<evidence type="ECO:0000313" key="2">
    <source>
        <dbReference type="Proteomes" id="UP001208649"/>
    </source>
</evidence>
<organism evidence="1 2">
    <name type="scientific">Chryseobacterium edaphi</name>
    <dbReference type="NCBI Taxonomy" id="2976532"/>
    <lineage>
        <taxon>Bacteria</taxon>
        <taxon>Pseudomonadati</taxon>
        <taxon>Bacteroidota</taxon>
        <taxon>Flavobacteriia</taxon>
        <taxon>Flavobacteriales</taxon>
        <taxon>Weeksellaceae</taxon>
        <taxon>Chryseobacterium group</taxon>
        <taxon>Chryseobacterium</taxon>
    </lineage>
</organism>
<accession>A0ABT2W7S9</accession>
<dbReference type="RefSeq" id="WP_263003784.1">
    <property type="nucleotide sequence ID" value="NZ_JAOTEM010000003.1"/>
</dbReference>
<proteinExistence type="predicted"/>
<dbReference type="EMBL" id="JAOTEM010000003">
    <property type="protein sequence ID" value="MCU7618268.1"/>
    <property type="molecule type" value="Genomic_DNA"/>
</dbReference>
<name>A0ABT2W7S9_9FLAO</name>
<sequence length="154" mass="17517">MKTIILLFLITSITACNMQNKSNAQINNTKEMKSIENIEKIELKEQTRGTNRIFTIKNGQLENSTNGNIIFQELPENKWMKISKLAEKIDTENISKLIAPSSHRYSDAALASTLIIHKNGKEYQSSDFDSGNPPAELKDLYTEIQRIIETKKSK</sequence>
<evidence type="ECO:0000313" key="1">
    <source>
        <dbReference type="EMBL" id="MCU7618268.1"/>
    </source>
</evidence>
<reference evidence="2" key="1">
    <citation type="submission" date="2023-07" db="EMBL/GenBank/DDBJ databases">
        <title>Chryseobacterium sp. strain PBS4-4 Genome sequencing and assembly.</title>
        <authorList>
            <person name="Jung Y."/>
        </authorList>
    </citation>
    <scope>NUCLEOTIDE SEQUENCE [LARGE SCALE GENOMIC DNA]</scope>
    <source>
        <strain evidence="2">PBS4-4</strain>
    </source>
</reference>
<dbReference type="PROSITE" id="PS51257">
    <property type="entry name" value="PROKAR_LIPOPROTEIN"/>
    <property type="match status" value="1"/>
</dbReference>